<dbReference type="OrthoDB" id="30748at2157"/>
<dbReference type="GeneID" id="8384906"/>
<comment type="catalytic activity">
    <reaction evidence="7">
        <text>L-arginine + H(+) = agmatine + CO2</text>
        <dbReference type="Rhea" id="RHEA:17641"/>
        <dbReference type="ChEBI" id="CHEBI:15378"/>
        <dbReference type="ChEBI" id="CHEBI:16526"/>
        <dbReference type="ChEBI" id="CHEBI:32682"/>
        <dbReference type="ChEBI" id="CHEBI:58145"/>
        <dbReference type="EC" id="4.1.1.19"/>
    </reaction>
</comment>
<dbReference type="PANTHER" id="PTHR40438">
    <property type="entry name" value="PYRUVOYL-DEPENDENT ARGININE DECARBOXYLASE"/>
    <property type="match status" value="1"/>
</dbReference>
<dbReference type="InterPro" id="IPR016104">
    <property type="entry name" value="Pyr-dep_his/arg-deCO2ase"/>
</dbReference>
<comment type="cofactor">
    <cofactor evidence="1">
        <name>pyruvate</name>
        <dbReference type="ChEBI" id="CHEBI:15361"/>
    </cofactor>
</comment>
<dbReference type="KEGG" id="hut:Huta_2601"/>
<dbReference type="Proteomes" id="UP000002071">
    <property type="component" value="Chromosome"/>
</dbReference>
<keyword evidence="5" id="KW-0456">Lyase</keyword>
<evidence type="ECO:0000256" key="2">
    <source>
        <dbReference type="ARBA" id="ARBA00007412"/>
    </source>
</evidence>
<dbReference type="PANTHER" id="PTHR40438:SF1">
    <property type="entry name" value="PYRUVOYL-DEPENDENT ARGININE DECARBOXYLASE"/>
    <property type="match status" value="1"/>
</dbReference>
<evidence type="ECO:0000256" key="7">
    <source>
        <dbReference type="ARBA" id="ARBA00049309"/>
    </source>
</evidence>
<dbReference type="RefSeq" id="WP_015790325.1">
    <property type="nucleotide sequence ID" value="NC_013158.1"/>
</dbReference>
<dbReference type="HOGENOM" id="CLU_134253_0_0_2"/>
<gene>
    <name evidence="8" type="ordered locus">Huta_2601</name>
</gene>
<proteinExistence type="inferred from homology"/>
<keyword evidence="6" id="KW-0670">Pyruvate</keyword>
<dbReference type="GO" id="GO:0006527">
    <property type="term" value="P:L-arginine catabolic process"/>
    <property type="evidence" value="ECO:0007669"/>
    <property type="project" value="InterPro"/>
</dbReference>
<dbReference type="Pfam" id="PF01862">
    <property type="entry name" value="PvlArgDC"/>
    <property type="match status" value="1"/>
</dbReference>
<evidence type="ECO:0000256" key="3">
    <source>
        <dbReference type="ARBA" id="ARBA00012426"/>
    </source>
</evidence>
<accession>C7NPK8</accession>
<comment type="similarity">
    <text evidence="2">Belongs to the PdaD family.</text>
</comment>
<evidence type="ECO:0000256" key="6">
    <source>
        <dbReference type="ARBA" id="ARBA00023317"/>
    </source>
</evidence>
<dbReference type="SFLD" id="SFLDS00055">
    <property type="entry name" value="Pyruvoyl-Dependent_Histidine/A"/>
    <property type="match status" value="1"/>
</dbReference>
<evidence type="ECO:0000256" key="1">
    <source>
        <dbReference type="ARBA" id="ARBA00001928"/>
    </source>
</evidence>
<dbReference type="Gene3D" id="3.50.20.10">
    <property type="entry name" value="Pyruvoyl-Dependent Histidine Decarboxylase, subunit B"/>
    <property type="match status" value="1"/>
</dbReference>
<dbReference type="SUPFAM" id="SSF56271">
    <property type="entry name" value="Pyruvoyl-dependent histidine and arginine decarboxylases"/>
    <property type="match status" value="1"/>
</dbReference>
<sequence>MGTIRIVSGSGHGPTPTAAYDAALAAAGVHNYNLVTLSSVVPGDATIERVGTAPDLGPAGQGLYVVQAAETAEEGEAAAAIGWTREPDGPGIFYEVSGSNKQTVREDVRAGLAAGRDLRDWDFGETQVALETASADGADEAYATAIVLAVYGRSHSLIES</sequence>
<organism evidence="8 9">
    <name type="scientific">Halorhabdus utahensis (strain DSM 12940 / JCM 11049 / AX-2)</name>
    <dbReference type="NCBI Taxonomy" id="519442"/>
    <lineage>
        <taxon>Archaea</taxon>
        <taxon>Methanobacteriati</taxon>
        <taxon>Methanobacteriota</taxon>
        <taxon>Stenosarchaea group</taxon>
        <taxon>Halobacteria</taxon>
        <taxon>Halobacteriales</taxon>
        <taxon>Haloarculaceae</taxon>
        <taxon>Halorhabdus</taxon>
    </lineage>
</organism>
<dbReference type="SFLD" id="SFLDG01170">
    <property type="entry name" value="Pyruvoyl-dependent_arginine_de"/>
    <property type="match status" value="1"/>
</dbReference>
<reference evidence="8 9" key="1">
    <citation type="journal article" date="2009" name="Stand. Genomic Sci.">
        <title>Complete genome sequence of Halorhabdus utahensis type strain (AX-2).</title>
        <authorList>
            <person name="Anderson I."/>
            <person name="Tindall B.J."/>
            <person name="Pomrenke H."/>
            <person name="Goker M."/>
            <person name="Lapidus A."/>
            <person name="Nolan M."/>
            <person name="Copeland A."/>
            <person name="Glavina Del Rio T."/>
            <person name="Chen F."/>
            <person name="Tice H."/>
            <person name="Cheng J.F."/>
            <person name="Lucas S."/>
            <person name="Chertkov O."/>
            <person name="Bruce D."/>
            <person name="Brettin T."/>
            <person name="Detter J.C."/>
            <person name="Han C."/>
            <person name="Goodwin L."/>
            <person name="Land M."/>
            <person name="Hauser L."/>
            <person name="Chang Y.J."/>
            <person name="Jeffries C.D."/>
            <person name="Pitluck S."/>
            <person name="Pati A."/>
            <person name="Mavromatis K."/>
            <person name="Ivanova N."/>
            <person name="Ovchinnikova G."/>
            <person name="Chen A."/>
            <person name="Palaniappan K."/>
            <person name="Chain P."/>
            <person name="Rohde M."/>
            <person name="Bristow J."/>
            <person name="Eisen J.A."/>
            <person name="Markowitz V."/>
            <person name="Hugenholtz P."/>
            <person name="Kyrpides N.C."/>
            <person name="Klenk H.P."/>
        </authorList>
    </citation>
    <scope>NUCLEOTIDE SEQUENCE [LARGE SCALE GENOMIC DNA]</scope>
    <source>
        <strain evidence="9">DSM 12940 / JCM 11049 / AX-2</strain>
    </source>
</reference>
<dbReference type="eggNOG" id="arCOG04490">
    <property type="taxonomic scope" value="Archaea"/>
</dbReference>
<dbReference type="STRING" id="519442.Huta_2601"/>
<dbReference type="GO" id="GO:0008792">
    <property type="term" value="F:arginine decarboxylase activity"/>
    <property type="evidence" value="ECO:0007669"/>
    <property type="project" value="UniProtKB-EC"/>
</dbReference>
<evidence type="ECO:0000313" key="9">
    <source>
        <dbReference type="Proteomes" id="UP000002071"/>
    </source>
</evidence>
<dbReference type="InterPro" id="IPR016105">
    <property type="entry name" value="Pyr-dep_his/arg-deCO2ase_sand"/>
</dbReference>
<protein>
    <recommendedName>
        <fullName evidence="3">arginine decarboxylase</fullName>
        <ecNumber evidence="3">4.1.1.19</ecNumber>
    </recommendedName>
</protein>
<keyword evidence="4" id="KW-0210">Decarboxylase</keyword>
<dbReference type="AlphaFoldDB" id="C7NPK8"/>
<evidence type="ECO:0000313" key="8">
    <source>
        <dbReference type="EMBL" id="ACV12763.1"/>
    </source>
</evidence>
<evidence type="ECO:0000256" key="4">
    <source>
        <dbReference type="ARBA" id="ARBA00022793"/>
    </source>
</evidence>
<keyword evidence="9" id="KW-1185">Reference proteome</keyword>
<dbReference type="InterPro" id="IPR002724">
    <property type="entry name" value="Pyruvoyl-dep_arg_deCO2ase"/>
</dbReference>
<dbReference type="EC" id="4.1.1.19" evidence="3"/>
<dbReference type="EMBL" id="CP001687">
    <property type="protein sequence ID" value="ACV12763.1"/>
    <property type="molecule type" value="Genomic_DNA"/>
</dbReference>
<evidence type="ECO:0000256" key="5">
    <source>
        <dbReference type="ARBA" id="ARBA00023239"/>
    </source>
</evidence>
<name>C7NPK8_HALUD</name>